<reference evidence="1 2" key="1">
    <citation type="submission" date="2019-03" db="EMBL/GenBank/DDBJ databases">
        <title>Freshwater and sediment microbial communities from various areas in North America, analyzing microbe dynamics in response to fracking.</title>
        <authorList>
            <person name="Lamendella R."/>
        </authorList>
    </citation>
    <scope>NUCLEOTIDE SEQUENCE [LARGE SCALE GENOMIC DNA]</scope>
    <source>
        <strain evidence="1 2">175.2</strain>
    </source>
</reference>
<evidence type="ECO:0000313" key="2">
    <source>
        <dbReference type="Proteomes" id="UP000295097"/>
    </source>
</evidence>
<proteinExistence type="predicted"/>
<protein>
    <submittedName>
        <fullName evidence="1">Uncharacterized protein</fullName>
    </submittedName>
</protein>
<dbReference type="Proteomes" id="UP000295097">
    <property type="component" value="Unassembled WGS sequence"/>
</dbReference>
<gene>
    <name evidence="1" type="ORF">EDC90_10885</name>
</gene>
<name>A0A4R3NDV4_9HYPH</name>
<sequence length="45" mass="5048">LRHLDLLIDKMNQKSSLIQILKSVPPALTSDNWVSRLNAFETGLA</sequence>
<accession>A0A4R3NDV4</accession>
<organism evidence="1 2">
    <name type="scientific">Martelella mediterranea</name>
    <dbReference type="NCBI Taxonomy" id="293089"/>
    <lineage>
        <taxon>Bacteria</taxon>
        <taxon>Pseudomonadati</taxon>
        <taxon>Pseudomonadota</taxon>
        <taxon>Alphaproteobacteria</taxon>
        <taxon>Hyphomicrobiales</taxon>
        <taxon>Aurantimonadaceae</taxon>
        <taxon>Martelella</taxon>
    </lineage>
</organism>
<dbReference type="EMBL" id="SMAR01000088">
    <property type="protein sequence ID" value="TCT27381.1"/>
    <property type="molecule type" value="Genomic_DNA"/>
</dbReference>
<keyword evidence="2" id="KW-1185">Reference proteome</keyword>
<evidence type="ECO:0000313" key="1">
    <source>
        <dbReference type="EMBL" id="TCT27381.1"/>
    </source>
</evidence>
<feature type="non-terminal residue" evidence="1">
    <location>
        <position position="1"/>
    </location>
</feature>
<comment type="caution">
    <text evidence="1">The sequence shown here is derived from an EMBL/GenBank/DDBJ whole genome shotgun (WGS) entry which is preliminary data.</text>
</comment>
<dbReference type="AlphaFoldDB" id="A0A4R3NDV4"/>